<evidence type="ECO:0000313" key="2">
    <source>
        <dbReference type="EMBL" id="PYH96383.1"/>
    </source>
</evidence>
<evidence type="ECO:0000256" key="1">
    <source>
        <dbReference type="SAM" id="SignalP"/>
    </source>
</evidence>
<reference evidence="2 3" key="1">
    <citation type="submission" date="2018-02" db="EMBL/GenBank/DDBJ databases">
        <title>The genomes of Aspergillus section Nigri reveals drivers in fungal speciation.</title>
        <authorList>
            <consortium name="DOE Joint Genome Institute"/>
            <person name="Vesth T.C."/>
            <person name="Nybo J."/>
            <person name="Theobald S."/>
            <person name="Brandl J."/>
            <person name="Frisvad J.C."/>
            <person name="Nielsen K.F."/>
            <person name="Lyhne E.K."/>
            <person name="Kogle M.E."/>
            <person name="Kuo A."/>
            <person name="Riley R."/>
            <person name="Clum A."/>
            <person name="Nolan M."/>
            <person name="Lipzen A."/>
            <person name="Salamov A."/>
            <person name="Henrissat B."/>
            <person name="Wiebenga A."/>
            <person name="De vries R.P."/>
            <person name="Grigoriev I.V."/>
            <person name="Mortensen U.H."/>
            <person name="Andersen M.R."/>
            <person name="Baker S.E."/>
        </authorList>
    </citation>
    <scope>NUCLEOTIDE SEQUENCE [LARGE SCALE GENOMIC DNA]</scope>
    <source>
        <strain evidence="2 3">CBS 707.79</strain>
    </source>
</reference>
<accession>A0A319DY47</accession>
<keyword evidence="3" id="KW-1185">Reference proteome</keyword>
<organism evidence="2 3">
    <name type="scientific">Aspergillus ellipticus CBS 707.79</name>
    <dbReference type="NCBI Taxonomy" id="1448320"/>
    <lineage>
        <taxon>Eukaryota</taxon>
        <taxon>Fungi</taxon>
        <taxon>Dikarya</taxon>
        <taxon>Ascomycota</taxon>
        <taxon>Pezizomycotina</taxon>
        <taxon>Eurotiomycetes</taxon>
        <taxon>Eurotiomycetidae</taxon>
        <taxon>Eurotiales</taxon>
        <taxon>Aspergillaceae</taxon>
        <taxon>Aspergillus</taxon>
        <taxon>Aspergillus subgen. Circumdati</taxon>
    </lineage>
</organism>
<dbReference type="VEuPathDB" id="FungiDB:BO71DRAFT_397141"/>
<protein>
    <recommendedName>
        <fullName evidence="4">Secreted protein</fullName>
    </recommendedName>
</protein>
<evidence type="ECO:0008006" key="4">
    <source>
        <dbReference type="Google" id="ProtNLM"/>
    </source>
</evidence>
<dbReference type="AlphaFoldDB" id="A0A319DY47"/>
<sequence>MMIQSVLPLCIPFLSAEVELTSCERHRPRFRPRLGLRCQCYYLITLGLPTTRPVSRSPNLRQSRETAGDGQSYKSQMLALIRGVFTRDRACSVYLGEYEYGHWLPWQGTHSASSTMHKLKNLATSRDGCRQTQQQQRQQITFLMRSFAFPH</sequence>
<feature type="chain" id="PRO_5016401458" description="Secreted protein" evidence="1">
    <location>
        <begin position="17"/>
        <end position="151"/>
    </location>
</feature>
<gene>
    <name evidence="2" type="ORF">BO71DRAFT_397141</name>
</gene>
<keyword evidence="1" id="KW-0732">Signal</keyword>
<dbReference type="EMBL" id="KZ825838">
    <property type="protein sequence ID" value="PYH96383.1"/>
    <property type="molecule type" value="Genomic_DNA"/>
</dbReference>
<dbReference type="Proteomes" id="UP000247810">
    <property type="component" value="Unassembled WGS sequence"/>
</dbReference>
<feature type="signal peptide" evidence="1">
    <location>
        <begin position="1"/>
        <end position="16"/>
    </location>
</feature>
<evidence type="ECO:0000313" key="3">
    <source>
        <dbReference type="Proteomes" id="UP000247810"/>
    </source>
</evidence>
<name>A0A319DY47_9EURO</name>
<proteinExistence type="predicted"/>